<proteinExistence type="predicted"/>
<dbReference type="PROSITE" id="PS50011">
    <property type="entry name" value="PROTEIN_KINASE_DOM"/>
    <property type="match status" value="1"/>
</dbReference>
<evidence type="ECO:0000259" key="6">
    <source>
        <dbReference type="PROSITE" id="PS50011"/>
    </source>
</evidence>
<evidence type="ECO:0000256" key="1">
    <source>
        <dbReference type="ARBA" id="ARBA00022527"/>
    </source>
</evidence>
<keyword evidence="3" id="KW-0547">Nucleotide-binding</keyword>
<dbReference type="Proteomes" id="UP000006729">
    <property type="component" value="Chromosome 15"/>
</dbReference>
<dbReference type="PROSITE" id="PS00108">
    <property type="entry name" value="PROTEIN_KINASE_ST"/>
    <property type="match status" value="1"/>
</dbReference>
<evidence type="ECO:0000256" key="5">
    <source>
        <dbReference type="ARBA" id="ARBA00022840"/>
    </source>
</evidence>
<dbReference type="InterPro" id="IPR000719">
    <property type="entry name" value="Prot_kinase_dom"/>
</dbReference>
<dbReference type="PANTHER" id="PTHR24351">
    <property type="entry name" value="RIBOSOMAL PROTEIN S6 KINASE"/>
    <property type="match status" value="1"/>
</dbReference>
<dbReference type="AlphaFoldDB" id="A0A2K1XJ65"/>
<evidence type="ECO:0000256" key="3">
    <source>
        <dbReference type="ARBA" id="ARBA00022741"/>
    </source>
</evidence>
<keyword evidence="2" id="KW-0808">Transferase</keyword>
<keyword evidence="5" id="KW-0067">ATP-binding</keyword>
<keyword evidence="4" id="KW-0418">Kinase</keyword>
<dbReference type="ExpressionAtlas" id="A0A2K1XJ65">
    <property type="expression patterns" value="baseline and differential"/>
</dbReference>
<name>A0A2K1XJ65_POPTR</name>
<dbReference type="SUPFAM" id="SSF56112">
    <property type="entry name" value="Protein kinase-like (PK-like)"/>
    <property type="match status" value="1"/>
</dbReference>
<evidence type="ECO:0000256" key="4">
    <source>
        <dbReference type="ARBA" id="ARBA00022777"/>
    </source>
</evidence>
<evidence type="ECO:0000313" key="7">
    <source>
        <dbReference type="EMBL" id="PNT00818.1"/>
    </source>
</evidence>
<sequence length="110" mass="12493">MPLNTGFKFFDPKDILFSHLHKRRIAHQDLKPENIILDADGHFKGHNKDADWWSVGMLLSEMLTEQIWVADCPANNALDDSPAPTSTAGEHFQGYTTCVSLKPWLSIRMN</sequence>
<keyword evidence="8" id="KW-1185">Reference proteome</keyword>
<organism evidence="7 8">
    <name type="scientific">Populus trichocarpa</name>
    <name type="common">Western balsam poplar</name>
    <name type="synonym">Populus balsamifera subsp. trichocarpa</name>
    <dbReference type="NCBI Taxonomy" id="3694"/>
    <lineage>
        <taxon>Eukaryota</taxon>
        <taxon>Viridiplantae</taxon>
        <taxon>Streptophyta</taxon>
        <taxon>Embryophyta</taxon>
        <taxon>Tracheophyta</taxon>
        <taxon>Spermatophyta</taxon>
        <taxon>Magnoliopsida</taxon>
        <taxon>eudicotyledons</taxon>
        <taxon>Gunneridae</taxon>
        <taxon>Pentapetalae</taxon>
        <taxon>rosids</taxon>
        <taxon>fabids</taxon>
        <taxon>Malpighiales</taxon>
        <taxon>Salicaceae</taxon>
        <taxon>Saliceae</taxon>
        <taxon>Populus</taxon>
    </lineage>
</organism>
<protein>
    <recommendedName>
        <fullName evidence="6">Protein kinase domain-containing protein</fullName>
    </recommendedName>
</protein>
<dbReference type="Gene3D" id="1.10.510.10">
    <property type="entry name" value="Transferase(Phosphotransferase) domain 1"/>
    <property type="match status" value="1"/>
</dbReference>
<evidence type="ECO:0000256" key="2">
    <source>
        <dbReference type="ARBA" id="ARBA00022679"/>
    </source>
</evidence>
<evidence type="ECO:0000313" key="8">
    <source>
        <dbReference type="Proteomes" id="UP000006729"/>
    </source>
</evidence>
<reference evidence="7 8" key="1">
    <citation type="journal article" date="2006" name="Science">
        <title>The genome of black cottonwood, Populus trichocarpa (Torr. &amp; Gray).</title>
        <authorList>
            <person name="Tuskan G.A."/>
            <person name="Difazio S."/>
            <person name="Jansson S."/>
            <person name="Bohlmann J."/>
            <person name="Grigoriev I."/>
            <person name="Hellsten U."/>
            <person name="Putnam N."/>
            <person name="Ralph S."/>
            <person name="Rombauts S."/>
            <person name="Salamov A."/>
            <person name="Schein J."/>
            <person name="Sterck L."/>
            <person name="Aerts A."/>
            <person name="Bhalerao R.R."/>
            <person name="Bhalerao R.P."/>
            <person name="Blaudez D."/>
            <person name="Boerjan W."/>
            <person name="Brun A."/>
            <person name="Brunner A."/>
            <person name="Busov V."/>
            <person name="Campbell M."/>
            <person name="Carlson J."/>
            <person name="Chalot M."/>
            <person name="Chapman J."/>
            <person name="Chen G.L."/>
            <person name="Cooper D."/>
            <person name="Coutinho P.M."/>
            <person name="Couturier J."/>
            <person name="Covert S."/>
            <person name="Cronk Q."/>
            <person name="Cunningham R."/>
            <person name="Davis J."/>
            <person name="Degroeve S."/>
            <person name="Dejardin A."/>
            <person name="Depamphilis C."/>
            <person name="Detter J."/>
            <person name="Dirks B."/>
            <person name="Dubchak I."/>
            <person name="Duplessis S."/>
            <person name="Ehlting J."/>
            <person name="Ellis B."/>
            <person name="Gendler K."/>
            <person name="Goodstein D."/>
            <person name="Gribskov M."/>
            <person name="Grimwood J."/>
            <person name="Groover A."/>
            <person name="Gunter L."/>
            <person name="Hamberger B."/>
            <person name="Heinze B."/>
            <person name="Helariutta Y."/>
            <person name="Henrissat B."/>
            <person name="Holligan D."/>
            <person name="Holt R."/>
            <person name="Huang W."/>
            <person name="Islam-Faridi N."/>
            <person name="Jones S."/>
            <person name="Jones-Rhoades M."/>
            <person name="Jorgensen R."/>
            <person name="Joshi C."/>
            <person name="Kangasjarvi J."/>
            <person name="Karlsson J."/>
            <person name="Kelleher C."/>
            <person name="Kirkpatrick R."/>
            <person name="Kirst M."/>
            <person name="Kohler A."/>
            <person name="Kalluri U."/>
            <person name="Larimer F."/>
            <person name="Leebens-Mack J."/>
            <person name="Leple J.C."/>
            <person name="Locascio P."/>
            <person name="Lou Y."/>
            <person name="Lucas S."/>
            <person name="Martin F."/>
            <person name="Montanini B."/>
            <person name="Napoli C."/>
            <person name="Nelson D.R."/>
            <person name="Nelson C."/>
            <person name="Nieminen K."/>
            <person name="Nilsson O."/>
            <person name="Pereda V."/>
            <person name="Peter G."/>
            <person name="Philippe R."/>
            <person name="Pilate G."/>
            <person name="Poliakov A."/>
            <person name="Razumovskaya J."/>
            <person name="Richardson P."/>
            <person name="Rinaldi C."/>
            <person name="Ritland K."/>
            <person name="Rouze P."/>
            <person name="Ryaboy D."/>
            <person name="Schmutz J."/>
            <person name="Schrader J."/>
            <person name="Segerman B."/>
            <person name="Shin H."/>
            <person name="Siddiqui A."/>
            <person name="Sterky F."/>
            <person name="Terry A."/>
            <person name="Tsai C.J."/>
            <person name="Uberbacher E."/>
            <person name="Unneberg P."/>
            <person name="Vahala J."/>
            <person name="Wall K."/>
            <person name="Wessler S."/>
            <person name="Yang G."/>
            <person name="Yin T."/>
            <person name="Douglas C."/>
            <person name="Marra M."/>
            <person name="Sandberg G."/>
            <person name="Van de Peer Y."/>
            <person name="Rokhsar D."/>
        </authorList>
    </citation>
    <scope>NUCLEOTIDE SEQUENCE [LARGE SCALE GENOMIC DNA]</scope>
    <source>
        <strain evidence="8">cv. Nisqually</strain>
    </source>
</reference>
<dbReference type="InterPro" id="IPR008271">
    <property type="entry name" value="Ser/Thr_kinase_AS"/>
</dbReference>
<accession>A0A2K1XJ65</accession>
<keyword evidence="1" id="KW-0723">Serine/threonine-protein kinase</keyword>
<gene>
    <name evidence="7" type="ORF">POPTR_015G068700</name>
</gene>
<dbReference type="GO" id="GO:0004674">
    <property type="term" value="F:protein serine/threonine kinase activity"/>
    <property type="evidence" value="ECO:0007669"/>
    <property type="project" value="UniProtKB-KW"/>
</dbReference>
<dbReference type="InterPro" id="IPR011009">
    <property type="entry name" value="Kinase-like_dom_sf"/>
</dbReference>
<feature type="domain" description="Protein kinase" evidence="6">
    <location>
        <begin position="1"/>
        <end position="110"/>
    </location>
</feature>
<dbReference type="GO" id="GO:0005524">
    <property type="term" value="F:ATP binding"/>
    <property type="evidence" value="ECO:0007669"/>
    <property type="project" value="UniProtKB-KW"/>
</dbReference>
<dbReference type="EMBL" id="CM009304">
    <property type="protein sequence ID" value="PNT00818.1"/>
    <property type="molecule type" value="Genomic_DNA"/>
</dbReference>